<accession>A0A7L5DUD5</accession>
<comment type="catalytic activity">
    <reaction evidence="11">
        <text>2 [molybdopterin-synthase sulfur-carrier protein]-C-terminal-Gly-aminoethanethioate + cyclic pyranopterin phosphate + H2O = molybdopterin + 2 [molybdopterin-synthase sulfur-carrier protein]-C-terminal Gly-Gly + 2 H(+)</text>
        <dbReference type="Rhea" id="RHEA:26333"/>
        <dbReference type="Rhea" id="RHEA-COMP:12202"/>
        <dbReference type="Rhea" id="RHEA-COMP:19907"/>
        <dbReference type="ChEBI" id="CHEBI:15377"/>
        <dbReference type="ChEBI" id="CHEBI:15378"/>
        <dbReference type="ChEBI" id="CHEBI:58698"/>
        <dbReference type="ChEBI" id="CHEBI:59648"/>
        <dbReference type="ChEBI" id="CHEBI:90778"/>
        <dbReference type="ChEBI" id="CHEBI:232372"/>
        <dbReference type="EC" id="2.8.1.12"/>
    </reaction>
</comment>
<evidence type="ECO:0000256" key="9">
    <source>
        <dbReference type="ARBA" id="ARBA00030781"/>
    </source>
</evidence>
<proteinExistence type="inferred from homology"/>
<evidence type="ECO:0000256" key="8">
    <source>
        <dbReference type="ARBA" id="ARBA00030407"/>
    </source>
</evidence>
<evidence type="ECO:0000256" key="10">
    <source>
        <dbReference type="ARBA" id="ARBA00032474"/>
    </source>
</evidence>
<protein>
    <recommendedName>
        <fullName evidence="4">Molybdopterin synthase catalytic subunit</fullName>
        <ecNumber evidence="3">2.8.1.12</ecNumber>
    </recommendedName>
    <alternativeName>
        <fullName evidence="9">MPT synthase subunit 2</fullName>
    </alternativeName>
    <alternativeName>
        <fullName evidence="7">Molybdenum cofactor biosynthesis protein E</fullName>
    </alternativeName>
    <alternativeName>
        <fullName evidence="8">Molybdopterin-converting factor large subunit</fullName>
    </alternativeName>
    <alternativeName>
        <fullName evidence="10">Molybdopterin-converting factor subunit 2</fullName>
    </alternativeName>
</protein>
<gene>
    <name evidence="12" type="ORF">HH216_23645</name>
</gene>
<reference evidence="12 13" key="1">
    <citation type="submission" date="2020-04" db="EMBL/GenBank/DDBJ databases">
        <title>Genome sequencing of novel species.</title>
        <authorList>
            <person name="Heo J."/>
            <person name="Kim S.-J."/>
            <person name="Kim J.-S."/>
            <person name="Hong S.-B."/>
            <person name="Kwon S.-W."/>
        </authorList>
    </citation>
    <scope>NUCLEOTIDE SEQUENCE [LARGE SCALE GENOMIC DNA]</scope>
    <source>
        <strain evidence="12 13">CJU-R4</strain>
    </source>
</reference>
<evidence type="ECO:0000256" key="11">
    <source>
        <dbReference type="ARBA" id="ARBA00049878"/>
    </source>
</evidence>
<name>A0A7L5DUD5_9BACT</name>
<dbReference type="KEGG" id="srho:HH216_23645"/>
<evidence type="ECO:0000313" key="13">
    <source>
        <dbReference type="Proteomes" id="UP000501128"/>
    </source>
</evidence>
<dbReference type="EMBL" id="CP051677">
    <property type="protein sequence ID" value="QJD81081.1"/>
    <property type="molecule type" value="Genomic_DNA"/>
</dbReference>
<evidence type="ECO:0000256" key="7">
    <source>
        <dbReference type="ARBA" id="ARBA00029745"/>
    </source>
</evidence>
<dbReference type="EC" id="2.8.1.12" evidence="3"/>
<keyword evidence="5" id="KW-0501">Molybdenum cofactor biosynthesis</keyword>
<dbReference type="Proteomes" id="UP000501128">
    <property type="component" value="Chromosome"/>
</dbReference>
<comment type="similarity">
    <text evidence="2">Belongs to the MoaE family.</text>
</comment>
<evidence type="ECO:0000256" key="2">
    <source>
        <dbReference type="ARBA" id="ARBA00005426"/>
    </source>
</evidence>
<evidence type="ECO:0000256" key="5">
    <source>
        <dbReference type="ARBA" id="ARBA00023150"/>
    </source>
</evidence>
<dbReference type="RefSeq" id="WP_169553100.1">
    <property type="nucleotide sequence ID" value="NZ_CP051677.1"/>
</dbReference>
<evidence type="ECO:0000313" key="12">
    <source>
        <dbReference type="EMBL" id="QJD81081.1"/>
    </source>
</evidence>
<comment type="subunit">
    <text evidence="6">Heterotetramer of 2 MoaD subunits and 2 MoaE subunits. Also stable as homodimer. The enzyme changes between these two forms during catalysis.</text>
</comment>
<dbReference type="SUPFAM" id="SSF54690">
    <property type="entry name" value="Molybdopterin synthase subunit MoaE"/>
    <property type="match status" value="1"/>
</dbReference>
<organism evidence="12 13">
    <name type="scientific">Spirosoma rhododendri</name>
    <dbReference type="NCBI Taxonomy" id="2728024"/>
    <lineage>
        <taxon>Bacteria</taxon>
        <taxon>Pseudomonadati</taxon>
        <taxon>Bacteroidota</taxon>
        <taxon>Cytophagia</taxon>
        <taxon>Cytophagales</taxon>
        <taxon>Cytophagaceae</taxon>
        <taxon>Spirosoma</taxon>
    </lineage>
</organism>
<dbReference type="AlphaFoldDB" id="A0A7L5DUD5"/>
<dbReference type="CDD" id="cd00756">
    <property type="entry name" value="MoaE"/>
    <property type="match status" value="1"/>
</dbReference>
<evidence type="ECO:0000256" key="4">
    <source>
        <dbReference type="ARBA" id="ARBA00013858"/>
    </source>
</evidence>
<dbReference type="GO" id="GO:0006777">
    <property type="term" value="P:Mo-molybdopterin cofactor biosynthetic process"/>
    <property type="evidence" value="ECO:0007669"/>
    <property type="project" value="UniProtKB-KW"/>
</dbReference>
<dbReference type="GO" id="GO:0030366">
    <property type="term" value="F:molybdopterin synthase activity"/>
    <property type="evidence" value="ECO:0007669"/>
    <property type="project" value="UniProtKB-EC"/>
</dbReference>
<sequence>MISITSDPIDISSALTLLQSDQAGAVDFFLGLVRDNTQQRPVDHLEYEAYDRMAISEMQKIVDQAHERWTILECVVVHRKGLLRVGEIAVLIGVSTPHRADAFDACRYIIDTIKQTVPIWKKEVFTDGESWVNAHP</sequence>
<evidence type="ECO:0000256" key="1">
    <source>
        <dbReference type="ARBA" id="ARBA00005046"/>
    </source>
</evidence>
<dbReference type="InterPro" id="IPR036563">
    <property type="entry name" value="MoaE_sf"/>
</dbReference>
<evidence type="ECO:0000256" key="3">
    <source>
        <dbReference type="ARBA" id="ARBA00011950"/>
    </source>
</evidence>
<evidence type="ECO:0000256" key="6">
    <source>
        <dbReference type="ARBA" id="ARBA00026066"/>
    </source>
</evidence>
<dbReference type="Pfam" id="PF02391">
    <property type="entry name" value="MoaE"/>
    <property type="match status" value="1"/>
</dbReference>
<comment type="pathway">
    <text evidence="1">Cofactor biosynthesis; molybdopterin biosynthesis.</text>
</comment>
<keyword evidence="13" id="KW-1185">Reference proteome</keyword>
<dbReference type="Gene3D" id="3.90.1170.40">
    <property type="entry name" value="Molybdopterin biosynthesis MoaE subunit"/>
    <property type="match status" value="1"/>
</dbReference>
<dbReference type="PANTHER" id="PTHR23404">
    <property type="entry name" value="MOLYBDOPTERIN SYNTHASE RELATED"/>
    <property type="match status" value="1"/>
</dbReference>
<dbReference type="InterPro" id="IPR003448">
    <property type="entry name" value="Mopterin_biosynth_MoaE"/>
</dbReference>